<dbReference type="Proteomes" id="UP000287651">
    <property type="component" value="Unassembled WGS sequence"/>
</dbReference>
<protein>
    <submittedName>
        <fullName evidence="2">Uncharacterized protein</fullName>
    </submittedName>
</protein>
<reference evidence="2 3" key="1">
    <citation type="journal article" date="2014" name="Agronomy (Basel)">
        <title>A Draft Genome Sequence for Ensete ventricosum, the Drought-Tolerant Tree Against Hunger.</title>
        <authorList>
            <person name="Harrison J."/>
            <person name="Moore K.A."/>
            <person name="Paszkiewicz K."/>
            <person name="Jones T."/>
            <person name="Grant M."/>
            <person name="Ambacheew D."/>
            <person name="Muzemil S."/>
            <person name="Studholme D.J."/>
        </authorList>
    </citation>
    <scope>NUCLEOTIDE SEQUENCE [LARGE SCALE GENOMIC DNA]</scope>
</reference>
<comment type="caution">
    <text evidence="2">The sequence shown here is derived from an EMBL/GenBank/DDBJ whole genome shotgun (WGS) entry which is preliminary data.</text>
</comment>
<accession>A0A426XP45</accession>
<sequence>MRPPTPFSSSSGSAPPPRPRTRSRRTASLQRNRRTSWHVANIDSADLDHDGLEDEEQVLEPPSPPQPAEDGVVAEILGVARSLPENATLGEFLGCYAGRVGEGECIELLGRLGEEVLAWGCLYLFEWMGLQEPSLVMPRACSVLFPVVRRAGMGDKLMVLFQNLPKGTRFRDVCVYNSAISGLASCRRPVLTIRLAISINSGTVDLTIITNSVGAQTQVSGHVTNLSEFSVHRRFLCFKRFP</sequence>
<evidence type="ECO:0000313" key="2">
    <source>
        <dbReference type="EMBL" id="RRT41221.1"/>
    </source>
</evidence>
<gene>
    <name evidence="2" type="ORF">B296_00057975</name>
</gene>
<proteinExistence type="predicted"/>
<feature type="compositionally biased region" description="Basic residues" evidence="1">
    <location>
        <begin position="19"/>
        <end position="36"/>
    </location>
</feature>
<evidence type="ECO:0000256" key="1">
    <source>
        <dbReference type="SAM" id="MobiDB-lite"/>
    </source>
</evidence>
<dbReference type="EMBL" id="AMZH03018752">
    <property type="protein sequence ID" value="RRT41221.1"/>
    <property type="molecule type" value="Genomic_DNA"/>
</dbReference>
<dbReference type="AlphaFoldDB" id="A0A426XP45"/>
<evidence type="ECO:0000313" key="3">
    <source>
        <dbReference type="Proteomes" id="UP000287651"/>
    </source>
</evidence>
<organism evidence="2 3">
    <name type="scientific">Ensete ventricosum</name>
    <name type="common">Abyssinian banana</name>
    <name type="synonym">Musa ensete</name>
    <dbReference type="NCBI Taxonomy" id="4639"/>
    <lineage>
        <taxon>Eukaryota</taxon>
        <taxon>Viridiplantae</taxon>
        <taxon>Streptophyta</taxon>
        <taxon>Embryophyta</taxon>
        <taxon>Tracheophyta</taxon>
        <taxon>Spermatophyta</taxon>
        <taxon>Magnoliopsida</taxon>
        <taxon>Liliopsida</taxon>
        <taxon>Zingiberales</taxon>
        <taxon>Musaceae</taxon>
        <taxon>Ensete</taxon>
    </lineage>
</organism>
<name>A0A426XP45_ENSVE</name>
<feature type="region of interest" description="Disordered" evidence="1">
    <location>
        <begin position="1"/>
        <end position="70"/>
    </location>
</feature>